<dbReference type="InterPro" id="IPR036291">
    <property type="entry name" value="NAD(P)-bd_dom_sf"/>
</dbReference>
<feature type="domain" description="3-beta hydroxysteroid dehydrogenase/isomerase" evidence="1">
    <location>
        <begin position="13"/>
        <end position="280"/>
    </location>
</feature>
<proteinExistence type="predicted"/>
<dbReference type="PANTHER" id="PTHR43000">
    <property type="entry name" value="DTDP-D-GLUCOSE 4,6-DEHYDRATASE-RELATED"/>
    <property type="match status" value="1"/>
</dbReference>
<dbReference type="InterPro" id="IPR002225">
    <property type="entry name" value="3Beta_OHSteriod_DH/Estase"/>
</dbReference>
<dbReference type="GO" id="GO:0000252">
    <property type="term" value="F:3-beta-hydroxysteroid dehydrogenase [NAD(P)+]/C4-decarboxylase activity"/>
    <property type="evidence" value="ECO:0007669"/>
    <property type="project" value="UniProtKB-EC"/>
</dbReference>
<comment type="caution">
    <text evidence="2">The sequence shown here is derived from an EMBL/GenBank/DDBJ whole genome shotgun (WGS) entry which is preliminary data.</text>
</comment>
<evidence type="ECO:0000313" key="3">
    <source>
        <dbReference type="Proteomes" id="UP001251528"/>
    </source>
</evidence>
<dbReference type="SUPFAM" id="SSF51735">
    <property type="entry name" value="NAD(P)-binding Rossmann-fold domains"/>
    <property type="match status" value="1"/>
</dbReference>
<keyword evidence="2" id="KW-0560">Oxidoreductase</keyword>
<sequence>MADGDFISLSPVVVTGGCGFIGFHMVSQLIEDDSDCKIHVLDINMGRNRVSGAVYHDCDITALSEVQSLFNKLRPKTVFHVACPDSMILQPSVFRQVNLIGARNLLTAARASGVQAFINTSTTSIIHDNHSDIVNADETLPILEYPAQKRVYTLTKAEAHKEIIAANRKDGDASLLTVSMLPASTFGPRDTVLLAKIIATAKAGKAKIQMGPGQNEYDFLYVSNLVDAHILAARALIRAFGKPAPPKGSRVDGETFIITNNERRNFWEFQRSIAALVGHPVKPDEIKIISAHKTSSYNSSRYREQYRIE</sequence>
<protein>
    <submittedName>
        <fullName evidence="2">Erg26, C-3 sterol dehydrogenase</fullName>
        <ecNumber evidence="2">1.1.1.170</ecNumber>
    </submittedName>
</protein>
<organism evidence="2 3">
    <name type="scientific">Conoideocrella luteorostrata</name>
    <dbReference type="NCBI Taxonomy" id="1105319"/>
    <lineage>
        <taxon>Eukaryota</taxon>
        <taxon>Fungi</taxon>
        <taxon>Dikarya</taxon>
        <taxon>Ascomycota</taxon>
        <taxon>Pezizomycotina</taxon>
        <taxon>Sordariomycetes</taxon>
        <taxon>Hypocreomycetidae</taxon>
        <taxon>Hypocreales</taxon>
        <taxon>Clavicipitaceae</taxon>
        <taxon>Conoideocrella</taxon>
    </lineage>
</organism>
<dbReference type="Proteomes" id="UP001251528">
    <property type="component" value="Unassembled WGS sequence"/>
</dbReference>
<dbReference type="EC" id="1.1.1.170" evidence="2"/>
<dbReference type="EMBL" id="JASWJB010000234">
    <property type="protein sequence ID" value="KAK2592987.1"/>
    <property type="molecule type" value="Genomic_DNA"/>
</dbReference>
<dbReference type="Pfam" id="PF01073">
    <property type="entry name" value="3Beta_HSD"/>
    <property type="match status" value="1"/>
</dbReference>
<dbReference type="AlphaFoldDB" id="A0AAJ0CJW2"/>
<keyword evidence="3" id="KW-1185">Reference proteome</keyword>
<accession>A0AAJ0CJW2</accession>
<evidence type="ECO:0000259" key="1">
    <source>
        <dbReference type="Pfam" id="PF01073"/>
    </source>
</evidence>
<dbReference type="GO" id="GO:0006694">
    <property type="term" value="P:steroid biosynthetic process"/>
    <property type="evidence" value="ECO:0007669"/>
    <property type="project" value="InterPro"/>
</dbReference>
<evidence type="ECO:0000313" key="2">
    <source>
        <dbReference type="EMBL" id="KAK2592987.1"/>
    </source>
</evidence>
<name>A0AAJ0CJW2_9HYPO</name>
<reference evidence="2" key="1">
    <citation type="submission" date="2023-06" db="EMBL/GenBank/DDBJ databases">
        <title>Conoideocrella luteorostrata (Hypocreales: Clavicipitaceae), a potential biocontrol fungus for elongate hemlock scale in United States Christmas tree production areas.</title>
        <authorList>
            <person name="Barrett H."/>
            <person name="Lovett B."/>
            <person name="Macias A.M."/>
            <person name="Stajich J.E."/>
            <person name="Kasson M.T."/>
        </authorList>
    </citation>
    <scope>NUCLEOTIDE SEQUENCE</scope>
    <source>
        <strain evidence="2">ARSEF 14590</strain>
    </source>
</reference>
<gene>
    <name evidence="2" type="primary">ERG26_3</name>
    <name evidence="2" type="ORF">QQS21_009315</name>
</gene>
<dbReference type="Gene3D" id="3.40.50.720">
    <property type="entry name" value="NAD(P)-binding Rossmann-like Domain"/>
    <property type="match status" value="1"/>
</dbReference>